<evidence type="ECO:0000313" key="1">
    <source>
        <dbReference type="EMBL" id="APG93863.1"/>
    </source>
</evidence>
<dbReference type="AlphaFoldDB" id="A0A1L3LV06"/>
<name>A0A1L3LV06_9HYPH</name>
<protein>
    <submittedName>
        <fullName evidence="1">Uncharacterized protein</fullName>
    </submittedName>
</protein>
<proteinExistence type="predicted"/>
<evidence type="ECO:0000313" key="2">
    <source>
        <dbReference type="Proteomes" id="UP000182306"/>
    </source>
</evidence>
<dbReference type="OrthoDB" id="1102561at2"/>
<dbReference type="KEGG" id="same:SAMCFNEI73_pC0139"/>
<geneLocation type="plasmid" evidence="1 2">
    <name>C</name>
</geneLocation>
<organism evidence="1 2">
    <name type="scientific">Sinorhizobium americanum</name>
    <dbReference type="NCBI Taxonomy" id="194963"/>
    <lineage>
        <taxon>Bacteria</taxon>
        <taxon>Pseudomonadati</taxon>
        <taxon>Pseudomonadota</taxon>
        <taxon>Alphaproteobacteria</taxon>
        <taxon>Hyphomicrobiales</taxon>
        <taxon>Rhizobiaceae</taxon>
        <taxon>Sinorhizobium/Ensifer group</taxon>
        <taxon>Sinorhizobium</taxon>
    </lineage>
</organism>
<reference evidence="1 2" key="1">
    <citation type="submission" date="2015-10" db="EMBL/GenBank/DDBJ databases">
        <title>Genomic differences between typical nodule nitrogen-fixing rhizobial strains and those coming from bean seeds.</title>
        <authorList>
            <person name="Peralta H."/>
            <person name="Aguilar-Vera A."/>
            <person name="Diaz R."/>
            <person name="Mora Y."/>
            <person name="Martinez-Batallar G."/>
            <person name="Salazar E."/>
            <person name="Vargas-Lagunas C."/>
            <person name="Encarnacion S."/>
            <person name="Girard L."/>
            <person name="Mora J."/>
        </authorList>
    </citation>
    <scope>NUCLEOTIDE SEQUENCE [LARGE SCALE GENOMIC DNA]</scope>
    <source>
        <strain evidence="1 2">CFNEI 73</strain>
        <plasmid evidence="1 2">C</plasmid>
    </source>
</reference>
<keyword evidence="1" id="KW-0614">Plasmid</keyword>
<accession>A0A1L3LV06</accession>
<sequence>MNNFITPIGSASLVDPQAQRLVDFLRDVGLPYENIMADPSERSIIASNLPGYLQSLPAEVKRDARYLSKFVIGAGSGLFDYALNAIWNEVVVDLRKKASLYGLDIFFDAAVGGSKTREFYRTEDDLAALKDAVLLDTCRKLELISDTTYKKLKHILDMRNDIGISHPNSYNINAFELLGWLQTCVQDVLHDRPTEAALQVQAFITNLKGHSAPLDQAARQNIERRFTELPSHLCGNLLRTVFGIYVAPDTDQGVRKNIAVLAPALWNTCPDEPRYRLGIVLEGYNTNLYRDKYTLGEQFFGLVGGNAYRSASERLVIVDTLIAELSDKHNGWDNFHHEAPVAANLWSYVPDQSSIFDNLAERLFKTVLLCRIGRGVSYNNGVSPGGRPYYDKILSLGGDKFAPHIMAAFGHYEIAGQLGRVVCRTQAKQALEAARTNVINQRLIECLSYLINNIEANPSCATSTEFKRLSADYIRWN</sequence>
<gene>
    <name evidence="1" type="ORF">SAMCFNEI73_pC0139</name>
</gene>
<dbReference type="EMBL" id="CP013110">
    <property type="protein sequence ID" value="APG93863.1"/>
    <property type="molecule type" value="Genomic_DNA"/>
</dbReference>
<dbReference type="RefSeq" id="WP_064254072.1">
    <property type="nucleotide sequence ID" value="NZ_CP013110.1"/>
</dbReference>
<keyword evidence="2" id="KW-1185">Reference proteome</keyword>
<dbReference type="Proteomes" id="UP000182306">
    <property type="component" value="Plasmid C"/>
</dbReference>